<evidence type="ECO:0000256" key="2">
    <source>
        <dbReference type="SAM" id="Phobius"/>
    </source>
</evidence>
<feature type="compositionally biased region" description="Pro residues" evidence="1">
    <location>
        <begin position="41"/>
        <end position="61"/>
    </location>
</feature>
<gene>
    <name evidence="3" type="ORF">B7Z01_07015</name>
</gene>
<feature type="transmembrane region" description="Helical" evidence="2">
    <location>
        <begin position="125"/>
        <end position="148"/>
    </location>
</feature>
<dbReference type="Proteomes" id="UP000215595">
    <property type="component" value="Unassembled WGS sequence"/>
</dbReference>
<evidence type="ECO:0000256" key="1">
    <source>
        <dbReference type="SAM" id="MobiDB-lite"/>
    </source>
</evidence>
<comment type="caution">
    <text evidence="3">The sequence shown here is derived from an EMBL/GenBank/DDBJ whole genome shotgun (WGS) entry which is preliminary data.</text>
</comment>
<name>A0A258FQB2_9CAUL</name>
<accession>A0A258FQB2</accession>
<keyword evidence="2" id="KW-0812">Transmembrane</keyword>
<evidence type="ECO:0000313" key="3">
    <source>
        <dbReference type="EMBL" id="OYX34083.1"/>
    </source>
</evidence>
<dbReference type="EMBL" id="NCEB01000011">
    <property type="protein sequence ID" value="OYX34083.1"/>
    <property type="molecule type" value="Genomic_DNA"/>
</dbReference>
<proteinExistence type="predicted"/>
<keyword evidence="2" id="KW-0472">Membrane</keyword>
<organism evidence="3 4">
    <name type="scientific">Brevundimonas subvibrioides</name>
    <dbReference type="NCBI Taxonomy" id="74313"/>
    <lineage>
        <taxon>Bacteria</taxon>
        <taxon>Pseudomonadati</taxon>
        <taxon>Pseudomonadota</taxon>
        <taxon>Alphaproteobacteria</taxon>
        <taxon>Caulobacterales</taxon>
        <taxon>Caulobacteraceae</taxon>
        <taxon>Brevundimonas</taxon>
    </lineage>
</organism>
<dbReference type="AlphaFoldDB" id="A0A258FQB2"/>
<keyword evidence="2" id="KW-1133">Transmembrane helix</keyword>
<reference evidence="3 4" key="1">
    <citation type="submission" date="2017-03" db="EMBL/GenBank/DDBJ databases">
        <title>Lifting the veil on microbial sulfur biogeochemistry in mining wastewaters.</title>
        <authorList>
            <person name="Kantor R.S."/>
            <person name="Colenbrander Nelson T."/>
            <person name="Marshall S."/>
            <person name="Bennett D."/>
            <person name="Apte S."/>
            <person name="Camacho D."/>
            <person name="Thomas B.C."/>
            <person name="Warren L.A."/>
            <person name="Banfield J.F."/>
        </authorList>
    </citation>
    <scope>NUCLEOTIDE SEQUENCE [LARGE SCALE GENOMIC DNA]</scope>
    <source>
        <strain evidence="3">32-69-9</strain>
    </source>
</reference>
<feature type="region of interest" description="Disordered" evidence="1">
    <location>
        <begin position="1"/>
        <end position="110"/>
    </location>
</feature>
<evidence type="ECO:0000313" key="4">
    <source>
        <dbReference type="Proteomes" id="UP000215595"/>
    </source>
</evidence>
<protein>
    <submittedName>
        <fullName evidence="3">Uncharacterized protein</fullName>
    </submittedName>
</protein>
<feature type="transmembrane region" description="Helical" evidence="2">
    <location>
        <begin position="168"/>
        <end position="201"/>
    </location>
</feature>
<sequence length="224" mass="22996">MAEPGDPKAPDAAQPEPDMDEAVGFASPASLAGRPREVTPPALPTPPEPEPEPELFPAPEPETPERAATPEPVSAEVPEPHPAQPAVDPTPAWARETPRPAAYAGSGARRDAPAEIEGASGLYSVYALILFAVPTLGVSAVIALLAVTGRAGPTGDVAASHFVFQQRTLWAGGVVALAGAILVVVGLGVFVLFALAVWLILRGAAGVLKLKAGRAMPNPRGWLI</sequence>